<reference evidence="3 4" key="1">
    <citation type="submission" date="2020-05" db="EMBL/GenBank/DDBJ databases">
        <authorList>
            <person name="Mo P."/>
        </authorList>
    </citation>
    <scope>NUCLEOTIDE SEQUENCE [LARGE SCALE GENOMIC DNA]</scope>
    <source>
        <strain evidence="3 4">Gen01</strain>
    </source>
</reference>
<dbReference type="AlphaFoldDB" id="A0A6M6JW42"/>
<dbReference type="InterPro" id="IPR055568">
    <property type="entry name" value="DUF7144"/>
</dbReference>
<proteinExistence type="predicted"/>
<dbReference type="Pfam" id="PF23636">
    <property type="entry name" value="DUF7144"/>
    <property type="match status" value="1"/>
</dbReference>
<name>A0A6M6JW42_9PSEU</name>
<keyword evidence="4" id="KW-1185">Reference proteome</keyword>
<organism evidence="3 4">
    <name type="scientific">Pseudonocardia broussonetiae</name>
    <dbReference type="NCBI Taxonomy" id="2736640"/>
    <lineage>
        <taxon>Bacteria</taxon>
        <taxon>Bacillati</taxon>
        <taxon>Actinomycetota</taxon>
        <taxon>Actinomycetes</taxon>
        <taxon>Pseudonocardiales</taxon>
        <taxon>Pseudonocardiaceae</taxon>
        <taxon>Pseudonocardia</taxon>
    </lineage>
</organism>
<feature type="domain" description="DUF7144" evidence="2">
    <location>
        <begin position="2"/>
        <end position="114"/>
    </location>
</feature>
<keyword evidence="1" id="KW-0472">Membrane</keyword>
<gene>
    <name evidence="3" type="ORF">HOP40_21070</name>
</gene>
<evidence type="ECO:0000313" key="4">
    <source>
        <dbReference type="Proteomes" id="UP000505377"/>
    </source>
</evidence>
<accession>A0A6M6JW42</accession>
<evidence type="ECO:0000256" key="1">
    <source>
        <dbReference type="SAM" id="Phobius"/>
    </source>
</evidence>
<keyword evidence="1" id="KW-1133">Transmembrane helix</keyword>
<evidence type="ECO:0000313" key="3">
    <source>
        <dbReference type="EMBL" id="QJY50789.1"/>
    </source>
</evidence>
<feature type="transmembrane region" description="Helical" evidence="1">
    <location>
        <begin position="44"/>
        <end position="65"/>
    </location>
</feature>
<sequence>MSLLAGVLMIMAGVFNVVQGLVALFENEVYLTTPRYVFAFDLTTWGWIHLLIGLAVAVAGFGVLAGRIWGRIVGIAITALCMIGNFLFVPYYPVWSLLLVALNVFTIWALCAYDRSAPENT</sequence>
<dbReference type="KEGG" id="pbro:HOP40_21070"/>
<feature type="transmembrane region" description="Helical" evidence="1">
    <location>
        <begin position="94"/>
        <end position="113"/>
    </location>
</feature>
<protein>
    <recommendedName>
        <fullName evidence="2">DUF7144 domain-containing protein</fullName>
    </recommendedName>
</protein>
<feature type="transmembrane region" description="Helical" evidence="1">
    <location>
        <begin position="72"/>
        <end position="88"/>
    </location>
</feature>
<dbReference type="Proteomes" id="UP000505377">
    <property type="component" value="Chromosome"/>
</dbReference>
<evidence type="ECO:0000259" key="2">
    <source>
        <dbReference type="Pfam" id="PF23636"/>
    </source>
</evidence>
<keyword evidence="1" id="KW-0812">Transmembrane</keyword>
<dbReference type="EMBL" id="CP053564">
    <property type="protein sequence ID" value="QJY50789.1"/>
    <property type="molecule type" value="Genomic_DNA"/>
</dbReference>